<evidence type="ECO:0000313" key="3">
    <source>
        <dbReference type="EMBL" id="MDX8416457.1"/>
    </source>
</evidence>
<name>A0ABU4WLV5_9FIRM</name>
<keyword evidence="4" id="KW-1185">Reference proteome</keyword>
<dbReference type="PROSITE" id="PS51257">
    <property type="entry name" value="PROKAR_LIPOPROTEIN"/>
    <property type="match status" value="1"/>
</dbReference>
<accession>A0ABU4WLV5</accession>
<dbReference type="Proteomes" id="UP001285244">
    <property type="component" value="Unassembled WGS sequence"/>
</dbReference>
<feature type="signal peptide" evidence="2">
    <location>
        <begin position="1"/>
        <end position="22"/>
    </location>
</feature>
<proteinExistence type="predicted"/>
<dbReference type="Gene3D" id="3.40.190.10">
    <property type="entry name" value="Periplasmic binding protein-like II"/>
    <property type="match status" value="2"/>
</dbReference>
<dbReference type="Pfam" id="PF13416">
    <property type="entry name" value="SBP_bac_8"/>
    <property type="match status" value="1"/>
</dbReference>
<keyword evidence="1 2" id="KW-0732">Signal</keyword>
<reference evidence="3 4" key="1">
    <citation type="submission" date="2022-03" db="EMBL/GenBank/DDBJ databases">
        <title>Novel taxa within the pig intestine.</title>
        <authorList>
            <person name="Wylensek D."/>
            <person name="Bishof K."/>
            <person name="Afrizal A."/>
            <person name="Clavel T."/>
        </authorList>
    </citation>
    <scope>NUCLEOTIDE SEQUENCE [LARGE SCALE GENOMIC DNA]</scope>
    <source>
        <strain evidence="3 4">Cla-KB-P134</strain>
    </source>
</reference>
<evidence type="ECO:0000256" key="1">
    <source>
        <dbReference type="ARBA" id="ARBA00022729"/>
    </source>
</evidence>
<protein>
    <submittedName>
        <fullName evidence="3">Polyamine ABC transporter substrate-binding protein</fullName>
    </submittedName>
</protein>
<sequence length="348" mass="39286">MNKLWKRGLTVLAAGAMSVSVAACGNTSANSGKENLVICTWGGALEDGIKAAAKGFEKKYNCKITWDSYTDYSKIQTMVNNDNVTWDVATLDSYWTYAGAKYLENIDYDIVDKTGIEDYTSKKGVGAYTFATVIAYNTSKYNSQTSPQTWADFFNTDKYPGKRTFYKNPIHLFEEALLADGVAPEDLYPIDIDRALNKLDTVKDSVSVWWESGSEPAQLLSSNEVDLASAWSGRIQDAKDEGEAVDYNYNQALCITDNWGIIKGTKHKKLANEFINYVTRPKAQARFAKTVSYGPVNQGAYQYLDDATIRKIPSSDYYKDQVVWFNPEWWAKNYDKANEKFQNWLLED</sequence>
<evidence type="ECO:0000256" key="2">
    <source>
        <dbReference type="SAM" id="SignalP"/>
    </source>
</evidence>
<evidence type="ECO:0000313" key="4">
    <source>
        <dbReference type="Proteomes" id="UP001285244"/>
    </source>
</evidence>
<dbReference type="CDD" id="cd13589">
    <property type="entry name" value="PBP2_polyamine_RpCGA009"/>
    <property type="match status" value="1"/>
</dbReference>
<feature type="chain" id="PRO_5047298359" evidence="2">
    <location>
        <begin position="23"/>
        <end position="348"/>
    </location>
</feature>
<dbReference type="InterPro" id="IPR006059">
    <property type="entry name" value="SBP"/>
</dbReference>
<organism evidence="3 4">
    <name type="scientific">Absicoccus intestinalis</name>
    <dbReference type="NCBI Taxonomy" id="2926319"/>
    <lineage>
        <taxon>Bacteria</taxon>
        <taxon>Bacillati</taxon>
        <taxon>Bacillota</taxon>
        <taxon>Erysipelotrichia</taxon>
        <taxon>Erysipelotrichales</taxon>
        <taxon>Erysipelotrichaceae</taxon>
        <taxon>Absicoccus</taxon>
    </lineage>
</organism>
<dbReference type="PANTHER" id="PTHR30222:SF2">
    <property type="entry name" value="ABC TRANSPORTER SUBSTRATE-BINDING PROTEIN"/>
    <property type="match status" value="1"/>
</dbReference>
<comment type="caution">
    <text evidence="3">The sequence shown here is derived from an EMBL/GenBank/DDBJ whole genome shotgun (WGS) entry which is preliminary data.</text>
</comment>
<dbReference type="RefSeq" id="WP_320324792.1">
    <property type="nucleotide sequence ID" value="NZ_JALBUS010000002.1"/>
</dbReference>
<dbReference type="PANTHER" id="PTHR30222">
    <property type="entry name" value="SPERMIDINE/PUTRESCINE-BINDING PERIPLASMIC PROTEIN"/>
    <property type="match status" value="1"/>
</dbReference>
<gene>
    <name evidence="3" type="ORF">MOZ64_01160</name>
</gene>
<dbReference type="EMBL" id="JALBUS010000002">
    <property type="protein sequence ID" value="MDX8416457.1"/>
    <property type="molecule type" value="Genomic_DNA"/>
</dbReference>
<dbReference type="SUPFAM" id="SSF53850">
    <property type="entry name" value="Periplasmic binding protein-like II"/>
    <property type="match status" value="1"/>
</dbReference>